<feature type="compositionally biased region" description="Basic and acidic residues" evidence="1">
    <location>
        <begin position="217"/>
        <end position="227"/>
    </location>
</feature>
<feature type="domain" description="Reverse transcriptase zinc-binding" evidence="3">
    <location>
        <begin position="838"/>
        <end position="898"/>
    </location>
</feature>
<dbReference type="Gene3D" id="3.60.10.10">
    <property type="entry name" value="Endonuclease/exonuclease/phosphatase"/>
    <property type="match status" value="1"/>
</dbReference>
<dbReference type="PANTHER" id="PTHR33710">
    <property type="entry name" value="BNAC02G09200D PROTEIN"/>
    <property type="match status" value="1"/>
</dbReference>
<protein>
    <submittedName>
        <fullName evidence="4">RNA-directed DNA polymerase, eukaryota</fullName>
    </submittedName>
</protein>
<name>A0A6L2J3R4_TANCI</name>
<accession>A0A6L2J3R4</accession>
<dbReference type="GO" id="GO:0003964">
    <property type="term" value="F:RNA-directed DNA polymerase activity"/>
    <property type="evidence" value="ECO:0007669"/>
    <property type="project" value="UniProtKB-KW"/>
</dbReference>
<evidence type="ECO:0000256" key="1">
    <source>
        <dbReference type="SAM" id="MobiDB-lite"/>
    </source>
</evidence>
<dbReference type="AlphaFoldDB" id="A0A6L2J3R4"/>
<dbReference type="EMBL" id="BKCJ010000253">
    <property type="protein sequence ID" value="GEU31451.1"/>
    <property type="molecule type" value="Genomic_DNA"/>
</dbReference>
<dbReference type="InterPro" id="IPR000477">
    <property type="entry name" value="RT_dom"/>
</dbReference>
<dbReference type="InterPro" id="IPR036691">
    <property type="entry name" value="Endo/exonu/phosph_ase_sf"/>
</dbReference>
<feature type="domain" description="Reverse transcriptase" evidence="2">
    <location>
        <begin position="654"/>
        <end position="757"/>
    </location>
</feature>
<organism evidence="4">
    <name type="scientific">Tanacetum cinerariifolium</name>
    <name type="common">Dalmatian daisy</name>
    <name type="synonym">Chrysanthemum cinerariifolium</name>
    <dbReference type="NCBI Taxonomy" id="118510"/>
    <lineage>
        <taxon>Eukaryota</taxon>
        <taxon>Viridiplantae</taxon>
        <taxon>Streptophyta</taxon>
        <taxon>Embryophyta</taxon>
        <taxon>Tracheophyta</taxon>
        <taxon>Spermatophyta</taxon>
        <taxon>Magnoliopsida</taxon>
        <taxon>eudicotyledons</taxon>
        <taxon>Gunneridae</taxon>
        <taxon>Pentapetalae</taxon>
        <taxon>asterids</taxon>
        <taxon>campanulids</taxon>
        <taxon>Asterales</taxon>
        <taxon>Asteraceae</taxon>
        <taxon>Asteroideae</taxon>
        <taxon>Anthemideae</taxon>
        <taxon>Anthemidinae</taxon>
        <taxon>Tanacetum</taxon>
    </lineage>
</organism>
<keyword evidence="4" id="KW-0808">Transferase</keyword>
<dbReference type="Pfam" id="PF00078">
    <property type="entry name" value="RVT_1"/>
    <property type="match status" value="1"/>
</dbReference>
<dbReference type="PANTHER" id="PTHR33710:SF64">
    <property type="entry name" value="ENDONUCLEASE_EXONUCLEASE_PHOSPHATASE DOMAIN-CONTAINING PROTEIN"/>
    <property type="match status" value="1"/>
</dbReference>
<evidence type="ECO:0000259" key="3">
    <source>
        <dbReference type="Pfam" id="PF13966"/>
    </source>
</evidence>
<gene>
    <name evidence="4" type="ORF">Tci_003429</name>
</gene>
<evidence type="ECO:0000259" key="2">
    <source>
        <dbReference type="Pfam" id="PF00078"/>
    </source>
</evidence>
<dbReference type="Pfam" id="PF13966">
    <property type="entry name" value="zf-RVT"/>
    <property type="match status" value="1"/>
</dbReference>
<keyword evidence="4" id="KW-0548">Nucleotidyltransferase</keyword>
<comment type="caution">
    <text evidence="4">The sequence shown here is derived from an EMBL/GenBank/DDBJ whole genome shotgun (WGS) entry which is preliminary data.</text>
</comment>
<feature type="region of interest" description="Disordered" evidence="1">
    <location>
        <begin position="206"/>
        <end position="241"/>
    </location>
</feature>
<dbReference type="SUPFAM" id="SSF56219">
    <property type="entry name" value="DNase I-like"/>
    <property type="match status" value="1"/>
</dbReference>
<dbReference type="InterPro" id="IPR026960">
    <property type="entry name" value="RVT-Znf"/>
</dbReference>
<reference evidence="4" key="1">
    <citation type="journal article" date="2019" name="Sci. Rep.">
        <title>Draft genome of Tanacetum cinerariifolium, the natural source of mosquito coil.</title>
        <authorList>
            <person name="Yamashiro T."/>
            <person name="Shiraishi A."/>
            <person name="Satake H."/>
            <person name="Nakayama K."/>
        </authorList>
    </citation>
    <scope>NUCLEOTIDE SEQUENCE</scope>
</reference>
<sequence>MGSYRSKEDEVLKIATSVFVANVPDSFGAKDLWNTCKQYGQVLDVDRLVNNLCTMWVGRHKLQANIPRFQREHLKRYNSLHNIDGVKMGSQNSKMDLDSIPMMVMDDSCLNEKDYSLCLMGKVKDFATLANLKVVVANEGFDNIKFKYMGGRVTWVEIKGIPLKMWSKDTFNRVATKWGVLLDVDDQEDEYFHRKRIYFVEDNDNEEDSEVGSYEEVPNREDVKNAEDLEGDSDGEIVPDTKFEKDFPNQKGEEDSIGQGHFKKFEVPKSGGSILQLIDDLVKVRETIGVSVGNSGRILCVWDPNMFKKMNSTVLDYFVMVRGDWMPNGKKTSYYLGICSSRVSEKKMLWDYLSLVMSKCKGEVVIMGNFNEVRNKSKRYGTLFNRHGTNVFNRFISNAGLEEVPLEGCSSTWCHRSATKMSKLDRFLISDSLLCSCPNISSITLDRYLSDHRPILMREMYYDYGLVPFRFFHYWFEVDCFDKFIKDSWKDAPIIESNALVRMMKKLKYLKEKIRMWSKLNKEKSHKSKRSLLAKLADCDAIIDKGEGENNVVNRRTEVVNLLQEMEKKNFLEAAQKAKIKWAIEGDENSKYYQGVINKKRNQLSIRGILVEDTWIDSPSLAVWDCGIDKSPGPDGFTFGFYHRYWKLTENDVVDAILANRLILVLGGLVNEIQSDFMADKQILDGPFILNELVQWCKKKKKQSLVFKVDFKKAYDLVRWDQLDDIMRKFGFGEKWAKSKLVGISVKDDKVKQAAAKIGCNTLKTPFSYLGSKVGGCMSRIQSWNETIERIAFPMKVLHRMESMRSHFFNGAELSSKKSVWVKWKHTLASKDKGGLEVSSKTRWIKAVPIKVNVHAWKVKLDGLLTRLNISRRGIDIESILCPMCGKAVESTSHIFFTVSNV</sequence>
<evidence type="ECO:0000313" key="4">
    <source>
        <dbReference type="EMBL" id="GEU31451.1"/>
    </source>
</evidence>
<keyword evidence="4" id="KW-0695">RNA-directed DNA polymerase</keyword>
<proteinExistence type="predicted"/>
<feature type="compositionally biased region" description="Acidic residues" evidence="1">
    <location>
        <begin position="228"/>
        <end position="237"/>
    </location>
</feature>